<evidence type="ECO:0000313" key="1">
    <source>
        <dbReference type="EMBL" id="SVD10049.1"/>
    </source>
</evidence>
<accession>A0A382SJJ4</accession>
<dbReference type="Gene3D" id="2.40.50.90">
    <property type="match status" value="1"/>
</dbReference>
<dbReference type="EMBL" id="UINC01129572">
    <property type="protein sequence ID" value="SVD10049.1"/>
    <property type="molecule type" value="Genomic_DNA"/>
</dbReference>
<feature type="non-terminal residue" evidence="1">
    <location>
        <position position="55"/>
    </location>
</feature>
<dbReference type="InterPro" id="IPR035437">
    <property type="entry name" value="SNase_OB-fold_sf"/>
</dbReference>
<gene>
    <name evidence="1" type="ORF">METZ01_LOCUS362903</name>
</gene>
<reference evidence="1" key="1">
    <citation type="submission" date="2018-05" db="EMBL/GenBank/DDBJ databases">
        <authorList>
            <person name="Lanie J.A."/>
            <person name="Ng W.-L."/>
            <person name="Kazmierczak K.M."/>
            <person name="Andrzejewski T.M."/>
            <person name="Davidsen T.M."/>
            <person name="Wayne K.J."/>
            <person name="Tettelin H."/>
            <person name="Glass J.I."/>
            <person name="Rusch D."/>
            <person name="Podicherti R."/>
            <person name="Tsui H.-C.T."/>
            <person name="Winkler M.E."/>
        </authorList>
    </citation>
    <scope>NUCLEOTIDE SEQUENCE</scope>
</reference>
<evidence type="ECO:0008006" key="2">
    <source>
        <dbReference type="Google" id="ProtNLM"/>
    </source>
</evidence>
<dbReference type="SUPFAM" id="SSF50199">
    <property type="entry name" value="Staphylococcal nuclease"/>
    <property type="match status" value="1"/>
</dbReference>
<dbReference type="AlphaFoldDB" id="A0A382SJJ4"/>
<sequence>MYEYRCKVLKVIDGDTVDVDIDLGFGIMLRDERVRLMGIDTPESRTRDKVEKKFG</sequence>
<name>A0A382SJJ4_9ZZZZ</name>
<proteinExistence type="predicted"/>
<organism evidence="1">
    <name type="scientific">marine metagenome</name>
    <dbReference type="NCBI Taxonomy" id="408172"/>
    <lineage>
        <taxon>unclassified sequences</taxon>
        <taxon>metagenomes</taxon>
        <taxon>ecological metagenomes</taxon>
    </lineage>
</organism>
<protein>
    <recommendedName>
        <fullName evidence="2">TNase-like domain-containing protein</fullName>
    </recommendedName>
</protein>